<sequence>MKTSALLTIILGASSILAGPLPDVSSRSDDELIVRDLEEYRTELDARGLHTSCIISMASCLAAYGLIGFRYQETKIVYDYVKPWEICAVKAIFSGACMDGIGEDVKSEPGQMFRYHMTHGLTDDSECRGIDCDEPGTDKGCETYGCGICDRQVFKCSD</sequence>
<organism evidence="2 3">
    <name type="scientific">Trematosphaeria pertusa</name>
    <dbReference type="NCBI Taxonomy" id="390896"/>
    <lineage>
        <taxon>Eukaryota</taxon>
        <taxon>Fungi</taxon>
        <taxon>Dikarya</taxon>
        <taxon>Ascomycota</taxon>
        <taxon>Pezizomycotina</taxon>
        <taxon>Dothideomycetes</taxon>
        <taxon>Pleosporomycetidae</taxon>
        <taxon>Pleosporales</taxon>
        <taxon>Massarineae</taxon>
        <taxon>Trematosphaeriaceae</taxon>
        <taxon>Trematosphaeria</taxon>
    </lineage>
</organism>
<dbReference type="Proteomes" id="UP000800094">
    <property type="component" value="Unassembled WGS sequence"/>
</dbReference>
<name>A0A6A6INV5_9PLEO</name>
<accession>A0A6A6INV5</accession>
<dbReference type="AlphaFoldDB" id="A0A6A6INV5"/>
<gene>
    <name evidence="2" type="ORF">BU26DRAFT_602520</name>
</gene>
<protein>
    <submittedName>
        <fullName evidence="2">Uncharacterized protein</fullName>
    </submittedName>
</protein>
<proteinExistence type="predicted"/>
<dbReference type="GeneID" id="54588691"/>
<evidence type="ECO:0000256" key="1">
    <source>
        <dbReference type="SAM" id="SignalP"/>
    </source>
</evidence>
<reference evidence="2" key="1">
    <citation type="journal article" date="2020" name="Stud. Mycol.">
        <title>101 Dothideomycetes genomes: a test case for predicting lifestyles and emergence of pathogens.</title>
        <authorList>
            <person name="Haridas S."/>
            <person name="Albert R."/>
            <person name="Binder M."/>
            <person name="Bloem J."/>
            <person name="Labutti K."/>
            <person name="Salamov A."/>
            <person name="Andreopoulos B."/>
            <person name="Baker S."/>
            <person name="Barry K."/>
            <person name="Bills G."/>
            <person name="Bluhm B."/>
            <person name="Cannon C."/>
            <person name="Castanera R."/>
            <person name="Culley D."/>
            <person name="Daum C."/>
            <person name="Ezra D."/>
            <person name="Gonzalez J."/>
            <person name="Henrissat B."/>
            <person name="Kuo A."/>
            <person name="Liang C."/>
            <person name="Lipzen A."/>
            <person name="Lutzoni F."/>
            <person name="Magnuson J."/>
            <person name="Mondo S."/>
            <person name="Nolan M."/>
            <person name="Ohm R."/>
            <person name="Pangilinan J."/>
            <person name="Park H.-J."/>
            <person name="Ramirez L."/>
            <person name="Alfaro M."/>
            <person name="Sun H."/>
            <person name="Tritt A."/>
            <person name="Yoshinaga Y."/>
            <person name="Zwiers L.-H."/>
            <person name="Turgeon B."/>
            <person name="Goodwin S."/>
            <person name="Spatafora J."/>
            <person name="Crous P."/>
            <person name="Grigoriev I."/>
        </authorList>
    </citation>
    <scope>NUCLEOTIDE SEQUENCE</scope>
    <source>
        <strain evidence="2">CBS 122368</strain>
    </source>
</reference>
<dbReference type="EMBL" id="ML987192">
    <property type="protein sequence ID" value="KAF2252066.1"/>
    <property type="molecule type" value="Genomic_DNA"/>
</dbReference>
<keyword evidence="1" id="KW-0732">Signal</keyword>
<keyword evidence="3" id="KW-1185">Reference proteome</keyword>
<evidence type="ECO:0000313" key="3">
    <source>
        <dbReference type="Proteomes" id="UP000800094"/>
    </source>
</evidence>
<dbReference type="RefSeq" id="XP_033687070.1">
    <property type="nucleotide sequence ID" value="XM_033835361.1"/>
</dbReference>
<feature type="signal peptide" evidence="1">
    <location>
        <begin position="1"/>
        <end position="18"/>
    </location>
</feature>
<feature type="chain" id="PRO_5025517101" evidence="1">
    <location>
        <begin position="19"/>
        <end position="158"/>
    </location>
</feature>
<dbReference type="OrthoDB" id="10490423at2759"/>
<evidence type="ECO:0000313" key="2">
    <source>
        <dbReference type="EMBL" id="KAF2252066.1"/>
    </source>
</evidence>